<organism evidence="1 2">
    <name type="scientific">Adhaeribacter terrigena</name>
    <dbReference type="NCBI Taxonomy" id="2793070"/>
    <lineage>
        <taxon>Bacteria</taxon>
        <taxon>Pseudomonadati</taxon>
        <taxon>Bacteroidota</taxon>
        <taxon>Cytophagia</taxon>
        <taxon>Cytophagales</taxon>
        <taxon>Hymenobacteraceae</taxon>
        <taxon>Adhaeribacter</taxon>
    </lineage>
</organism>
<sequence>MLDAKEREVYAVAALAVGSGCLPNILGHYGGNVFGANLYLYVLGNYGEGKAGVMHARKLGEAIHLEKLEYSKELEKDYKREMAQYKKAFKLFEAGKAEMPDEPTPPEHRKFYLPANSSKTAVKQLLKENSGRGVIFETEGDTLADVFKQDYGNFSDDLRKAWGHEPLSYYRRTNNEDVDISFPCVSVVLSSTFDQLLRLIPNIENGLFSRFMYYELESSPEFKNVFDKKKVGYGKYFSELGLQYQNIYNELAKQEYPIYFELQPHQEAQFVKVFQDQKSEILEFVGSALGGTINRLGLICFRIAMQLAALRAFDDGELPNPLICSDQDFENAIRITECLKKHALSVFYKLPKPRVINPDAEEDKDVAKVENKKKCLELHSQGLSVREISEAVFGTEKKKSTVHRWINGN</sequence>
<dbReference type="EMBL" id="JAEHFX010000006">
    <property type="protein sequence ID" value="MBK0403880.1"/>
    <property type="molecule type" value="Genomic_DNA"/>
</dbReference>
<dbReference type="Pfam" id="PF13148">
    <property type="entry name" value="DUF3987"/>
    <property type="match status" value="1"/>
</dbReference>
<dbReference type="InterPro" id="IPR025048">
    <property type="entry name" value="DUF3987"/>
</dbReference>
<reference evidence="1 2" key="1">
    <citation type="submission" date="2020-12" db="EMBL/GenBank/DDBJ databases">
        <title>Bacterial novel species Adhaeribacter sp. BT258 isolated from soil.</title>
        <authorList>
            <person name="Jung H.-Y."/>
        </authorList>
    </citation>
    <scope>NUCLEOTIDE SEQUENCE [LARGE SCALE GENOMIC DNA]</scope>
    <source>
        <strain evidence="1 2">BT258</strain>
    </source>
</reference>
<dbReference type="PROSITE" id="PS51257">
    <property type="entry name" value="PROKAR_LIPOPROTEIN"/>
    <property type="match status" value="1"/>
</dbReference>
<dbReference type="RefSeq" id="WP_200506654.1">
    <property type="nucleotide sequence ID" value="NZ_JAEHFX010000006.1"/>
</dbReference>
<accession>A0ABS1C5P9</accession>
<evidence type="ECO:0000313" key="2">
    <source>
        <dbReference type="Proteomes" id="UP000644147"/>
    </source>
</evidence>
<gene>
    <name evidence="1" type="ORF">I5M27_12870</name>
</gene>
<proteinExistence type="predicted"/>
<comment type="caution">
    <text evidence="1">The sequence shown here is derived from an EMBL/GenBank/DDBJ whole genome shotgun (WGS) entry which is preliminary data.</text>
</comment>
<evidence type="ECO:0000313" key="1">
    <source>
        <dbReference type="EMBL" id="MBK0403880.1"/>
    </source>
</evidence>
<protein>
    <submittedName>
        <fullName evidence="1">DUF3987 domain-containing protein</fullName>
    </submittedName>
</protein>
<keyword evidence="2" id="KW-1185">Reference proteome</keyword>
<name>A0ABS1C5P9_9BACT</name>
<dbReference type="Proteomes" id="UP000644147">
    <property type="component" value="Unassembled WGS sequence"/>
</dbReference>